<evidence type="ECO:0000313" key="6">
    <source>
        <dbReference type="Proteomes" id="UP000504634"/>
    </source>
</evidence>
<gene>
    <name evidence="7" type="primary">LOC115621819</name>
</gene>
<dbReference type="GO" id="GO:0007548">
    <property type="term" value="P:sex differentiation"/>
    <property type="evidence" value="ECO:0007669"/>
    <property type="project" value="UniProtKB-KW"/>
</dbReference>
<dbReference type="GO" id="GO:0005829">
    <property type="term" value="C:cytosol"/>
    <property type="evidence" value="ECO:0007669"/>
    <property type="project" value="TreeGrafter"/>
</dbReference>
<dbReference type="PANTHER" id="PTHR12258">
    <property type="entry name" value="JANUS-A/JANUS-B"/>
    <property type="match status" value="1"/>
</dbReference>
<accession>A0A6J2T619</accession>
<dbReference type="AlphaFoldDB" id="A0A6J2T619"/>
<evidence type="ECO:0000256" key="5">
    <source>
        <dbReference type="PIRSR" id="PIRSR607702-1"/>
    </source>
</evidence>
<dbReference type="SUPFAM" id="SSF143724">
    <property type="entry name" value="PHP14-like"/>
    <property type="match status" value="1"/>
</dbReference>
<dbReference type="Pfam" id="PF05005">
    <property type="entry name" value="Ocnus"/>
    <property type="match status" value="1"/>
</dbReference>
<dbReference type="OrthoDB" id="10249612at2759"/>
<organism evidence="6 7">
    <name type="scientific">Drosophila lebanonensis</name>
    <name type="common">Fruit fly</name>
    <name type="synonym">Scaptodrosophila lebanonensis</name>
    <dbReference type="NCBI Taxonomy" id="7225"/>
    <lineage>
        <taxon>Eukaryota</taxon>
        <taxon>Metazoa</taxon>
        <taxon>Ecdysozoa</taxon>
        <taxon>Arthropoda</taxon>
        <taxon>Hexapoda</taxon>
        <taxon>Insecta</taxon>
        <taxon>Pterygota</taxon>
        <taxon>Neoptera</taxon>
        <taxon>Endopterygota</taxon>
        <taxon>Diptera</taxon>
        <taxon>Brachycera</taxon>
        <taxon>Muscomorpha</taxon>
        <taxon>Ephydroidea</taxon>
        <taxon>Drosophilidae</taxon>
        <taxon>Scaptodrosophila</taxon>
    </lineage>
</organism>
<dbReference type="GO" id="GO:0030154">
    <property type="term" value="P:cell differentiation"/>
    <property type="evidence" value="ECO:0007669"/>
    <property type="project" value="UniProtKB-KW"/>
</dbReference>
<reference evidence="7" key="1">
    <citation type="submission" date="2025-08" db="UniProtKB">
        <authorList>
            <consortium name="RefSeq"/>
        </authorList>
    </citation>
    <scope>IDENTIFICATION</scope>
    <source>
        <strain evidence="7">11010-0011.00</strain>
        <tissue evidence="7">Whole body</tissue>
    </source>
</reference>
<dbReference type="InterPro" id="IPR007702">
    <property type="entry name" value="Janus"/>
</dbReference>
<evidence type="ECO:0000256" key="2">
    <source>
        <dbReference type="ARBA" id="ARBA00010971"/>
    </source>
</evidence>
<proteinExistence type="inferred from homology"/>
<sequence>MFRPAKMLTPLRLNLPIMRFASKSLARKLLRVPRIEIGDGKILYLQIKIYIHGETAFARTIIRGWRSSSHEEIYNAVRANMESLGLCTQSLGGGKMVNDHQNQKINIYGFCKTFGKADHYKTKQMLQSWSQYQKYDIEIGPLKPVYHE</sequence>
<dbReference type="PANTHER" id="PTHR12258:SF5">
    <property type="entry name" value="BCDNA.GH02250-RELATED"/>
    <property type="match status" value="1"/>
</dbReference>
<evidence type="ECO:0000256" key="1">
    <source>
        <dbReference type="ARBA" id="ARBA00002508"/>
    </source>
</evidence>
<evidence type="ECO:0000313" key="7">
    <source>
        <dbReference type="RefSeq" id="XP_030371469.1"/>
    </source>
</evidence>
<evidence type="ECO:0000256" key="4">
    <source>
        <dbReference type="ARBA" id="ARBA00022928"/>
    </source>
</evidence>
<comment type="similarity">
    <text evidence="2">Belongs to the janus family.</text>
</comment>
<dbReference type="RefSeq" id="XP_030371469.1">
    <property type="nucleotide sequence ID" value="XM_030515609.1"/>
</dbReference>
<keyword evidence="3" id="KW-0221">Differentiation</keyword>
<dbReference type="GeneID" id="115621819"/>
<dbReference type="GO" id="GO:0101006">
    <property type="term" value="F:protein histidine phosphatase activity"/>
    <property type="evidence" value="ECO:0007669"/>
    <property type="project" value="TreeGrafter"/>
</dbReference>
<dbReference type="InterPro" id="IPR038596">
    <property type="entry name" value="Janus_sf"/>
</dbReference>
<dbReference type="Proteomes" id="UP000504634">
    <property type="component" value="Unplaced"/>
</dbReference>
<name>A0A6J2T619_DROLE</name>
<keyword evidence="6" id="KW-1185">Reference proteome</keyword>
<feature type="active site" description="Proton acceptor" evidence="5">
    <location>
        <position position="70"/>
    </location>
</feature>
<keyword evidence="4" id="KW-0726">Sexual differentiation</keyword>
<protein>
    <submittedName>
        <fullName evidence="7">Sex-regulated protein janus-B-like</fullName>
    </submittedName>
</protein>
<evidence type="ECO:0000256" key="3">
    <source>
        <dbReference type="ARBA" id="ARBA00022782"/>
    </source>
</evidence>
<dbReference type="Gene3D" id="3.50.20.20">
    <property type="entry name" value="Janus/Ocnus"/>
    <property type="match status" value="1"/>
</dbReference>
<comment type="function">
    <text evidence="1">JanA and janB regulate somatic sex differentiation.</text>
</comment>